<comment type="similarity">
    <text evidence="2 5">Belongs to the acyl-CoA dehydrogenase family.</text>
</comment>
<gene>
    <name evidence="9" type="ORF">GCM10023350_08970</name>
</gene>
<dbReference type="InterPro" id="IPR009100">
    <property type="entry name" value="AcylCoA_DH/oxidase_NM_dom_sf"/>
</dbReference>
<dbReference type="SUPFAM" id="SSF56645">
    <property type="entry name" value="Acyl-CoA dehydrogenase NM domain-like"/>
    <property type="match status" value="1"/>
</dbReference>
<keyword evidence="4 5" id="KW-0274">FAD</keyword>
<evidence type="ECO:0000256" key="3">
    <source>
        <dbReference type="ARBA" id="ARBA00022630"/>
    </source>
</evidence>
<protein>
    <submittedName>
        <fullName evidence="9">Acyl-CoA dehydrogenase family protein</fullName>
    </submittedName>
</protein>
<dbReference type="SUPFAM" id="SSF47203">
    <property type="entry name" value="Acyl-CoA dehydrogenase C-terminal domain-like"/>
    <property type="match status" value="1"/>
</dbReference>
<dbReference type="InterPro" id="IPR006091">
    <property type="entry name" value="Acyl-CoA_Oxase/DH_mid-dom"/>
</dbReference>
<dbReference type="Gene3D" id="2.40.110.10">
    <property type="entry name" value="Butyryl-CoA Dehydrogenase, subunit A, domain 2"/>
    <property type="match status" value="1"/>
</dbReference>
<feature type="domain" description="Acyl-CoA dehydrogenase/oxidase N-terminal" evidence="8">
    <location>
        <begin position="36"/>
        <end position="143"/>
    </location>
</feature>
<accession>A0ABP8YGC3</accession>
<evidence type="ECO:0000313" key="10">
    <source>
        <dbReference type="Proteomes" id="UP001499882"/>
    </source>
</evidence>
<keyword evidence="3 5" id="KW-0285">Flavoprotein</keyword>
<dbReference type="InterPro" id="IPR006089">
    <property type="entry name" value="Acyl-CoA_DH_CS"/>
</dbReference>
<evidence type="ECO:0000259" key="7">
    <source>
        <dbReference type="Pfam" id="PF02770"/>
    </source>
</evidence>
<dbReference type="Gene3D" id="1.10.540.10">
    <property type="entry name" value="Acyl-CoA dehydrogenase/oxidase, N-terminal domain"/>
    <property type="match status" value="1"/>
</dbReference>
<dbReference type="InterPro" id="IPR036250">
    <property type="entry name" value="AcylCo_DH-like_C"/>
</dbReference>
<sequence>MKDLTELCLELDPDSWLRWHEALDEVASIGLLDARETAVMQRAREVVASDIAPRAAAHDRSHTFVHDSYQALVRAGLGALLVDPDLGGTGDTHVAYAAAMEEIAAGCGATSLVYMTQFHAMYPLLISGATELARTYVPQLASGAIYGSLGITEPAAGSDVAGLATRAESDGDGYCLTGSKTFITSGDRADLIIAFATVDRALGRRGITAFAIAGEPSGLSRGNPLEKMGMHGSSTVELFFDRVPVANDHVIGQPGGGWQIVMGSVMRTRIGAAAQGVGLARGAYVRTLFALNSIHGRSLPPEVETGLTQVRGRILQARLLLLATARALDLSDSVRTGEVAIMKQQCTDLGWWATVECMRLLGSVGDLTVLGVERCMRDVLVTRTYDGTNDIQALLTGRDTALQVAQAQGAPS</sequence>
<dbReference type="RefSeq" id="WP_345525390.1">
    <property type="nucleotide sequence ID" value="NZ_BAABKN010000005.1"/>
</dbReference>
<comment type="caution">
    <text evidence="9">The sequence shown here is derived from an EMBL/GenBank/DDBJ whole genome shotgun (WGS) entry which is preliminary data.</text>
</comment>
<feature type="domain" description="Acyl-CoA oxidase/dehydrogenase middle" evidence="7">
    <location>
        <begin position="149"/>
        <end position="243"/>
    </location>
</feature>
<proteinExistence type="inferred from homology"/>
<comment type="cofactor">
    <cofactor evidence="1 5">
        <name>FAD</name>
        <dbReference type="ChEBI" id="CHEBI:57692"/>
    </cofactor>
</comment>
<keyword evidence="5" id="KW-0560">Oxidoreductase</keyword>
<organism evidence="9 10">
    <name type="scientific">Nocardioides endophyticus</name>
    <dbReference type="NCBI Taxonomy" id="1353775"/>
    <lineage>
        <taxon>Bacteria</taxon>
        <taxon>Bacillati</taxon>
        <taxon>Actinomycetota</taxon>
        <taxon>Actinomycetes</taxon>
        <taxon>Propionibacteriales</taxon>
        <taxon>Nocardioidaceae</taxon>
        <taxon>Nocardioides</taxon>
    </lineage>
</organism>
<dbReference type="PANTHER" id="PTHR43884">
    <property type="entry name" value="ACYL-COA DEHYDROGENASE"/>
    <property type="match status" value="1"/>
</dbReference>
<evidence type="ECO:0000256" key="4">
    <source>
        <dbReference type="ARBA" id="ARBA00022827"/>
    </source>
</evidence>
<feature type="domain" description="Acyl-CoA dehydrogenase/oxidase C-terminal" evidence="6">
    <location>
        <begin position="255"/>
        <end position="397"/>
    </location>
</feature>
<dbReference type="InterPro" id="IPR037069">
    <property type="entry name" value="AcylCoA_DH/ox_N_sf"/>
</dbReference>
<dbReference type="EMBL" id="BAABKN010000005">
    <property type="protein sequence ID" value="GAA4728044.1"/>
    <property type="molecule type" value="Genomic_DNA"/>
</dbReference>
<dbReference type="InterPro" id="IPR013786">
    <property type="entry name" value="AcylCoA_DH/ox_N"/>
</dbReference>
<evidence type="ECO:0000313" key="9">
    <source>
        <dbReference type="EMBL" id="GAA4728044.1"/>
    </source>
</evidence>
<evidence type="ECO:0000259" key="8">
    <source>
        <dbReference type="Pfam" id="PF02771"/>
    </source>
</evidence>
<evidence type="ECO:0000256" key="5">
    <source>
        <dbReference type="RuleBase" id="RU362125"/>
    </source>
</evidence>
<keyword evidence="10" id="KW-1185">Reference proteome</keyword>
<name>A0ABP8YGC3_9ACTN</name>
<evidence type="ECO:0000259" key="6">
    <source>
        <dbReference type="Pfam" id="PF00441"/>
    </source>
</evidence>
<dbReference type="InterPro" id="IPR046373">
    <property type="entry name" value="Acyl-CoA_Oxase/DH_mid-dom_sf"/>
</dbReference>
<reference evidence="10" key="1">
    <citation type="journal article" date="2019" name="Int. J. Syst. Evol. Microbiol.">
        <title>The Global Catalogue of Microorganisms (GCM) 10K type strain sequencing project: providing services to taxonomists for standard genome sequencing and annotation.</title>
        <authorList>
            <consortium name="The Broad Institute Genomics Platform"/>
            <consortium name="The Broad Institute Genome Sequencing Center for Infectious Disease"/>
            <person name="Wu L."/>
            <person name="Ma J."/>
        </authorList>
    </citation>
    <scope>NUCLEOTIDE SEQUENCE [LARGE SCALE GENOMIC DNA]</scope>
    <source>
        <strain evidence="10">JCM 18532</strain>
    </source>
</reference>
<evidence type="ECO:0000256" key="1">
    <source>
        <dbReference type="ARBA" id="ARBA00001974"/>
    </source>
</evidence>
<dbReference type="Gene3D" id="1.20.140.10">
    <property type="entry name" value="Butyryl-CoA Dehydrogenase, subunit A, domain 3"/>
    <property type="match status" value="1"/>
</dbReference>
<dbReference type="PROSITE" id="PS00072">
    <property type="entry name" value="ACYL_COA_DH_1"/>
    <property type="match status" value="1"/>
</dbReference>
<dbReference type="Pfam" id="PF02770">
    <property type="entry name" value="Acyl-CoA_dh_M"/>
    <property type="match status" value="1"/>
</dbReference>
<dbReference type="Pfam" id="PF02771">
    <property type="entry name" value="Acyl-CoA_dh_N"/>
    <property type="match status" value="1"/>
</dbReference>
<dbReference type="InterPro" id="IPR009075">
    <property type="entry name" value="AcylCo_DH/oxidase_C"/>
</dbReference>
<dbReference type="Pfam" id="PF00441">
    <property type="entry name" value="Acyl-CoA_dh_1"/>
    <property type="match status" value="1"/>
</dbReference>
<evidence type="ECO:0000256" key="2">
    <source>
        <dbReference type="ARBA" id="ARBA00009347"/>
    </source>
</evidence>
<dbReference type="Proteomes" id="UP001499882">
    <property type="component" value="Unassembled WGS sequence"/>
</dbReference>
<dbReference type="PANTHER" id="PTHR43884:SF12">
    <property type="entry name" value="ISOVALERYL-COA DEHYDROGENASE, MITOCHONDRIAL-RELATED"/>
    <property type="match status" value="1"/>
</dbReference>